<reference evidence="4 5" key="1">
    <citation type="submission" date="2024-02" db="EMBL/GenBank/DDBJ databases">
        <authorList>
            <person name="Chen Y."/>
            <person name="Shah S."/>
            <person name="Dougan E. K."/>
            <person name="Thang M."/>
            <person name="Chan C."/>
        </authorList>
    </citation>
    <scope>NUCLEOTIDE SEQUENCE [LARGE SCALE GENOMIC DNA]</scope>
</reference>
<dbReference type="InterPro" id="IPR027450">
    <property type="entry name" value="AlkB-like"/>
</dbReference>
<dbReference type="PROSITE" id="PS51471">
    <property type="entry name" value="FE2OG_OXY"/>
    <property type="match status" value="1"/>
</dbReference>
<name>A0ABP0NB49_9DINO</name>
<protein>
    <recommendedName>
        <fullName evidence="3">Fe2OG dioxygenase domain-containing protein</fullName>
    </recommendedName>
</protein>
<dbReference type="Gene3D" id="2.60.120.590">
    <property type="entry name" value="Alpha-ketoglutarate-dependent dioxygenase AlkB-like"/>
    <property type="match status" value="1"/>
</dbReference>
<dbReference type="InterPro" id="IPR037151">
    <property type="entry name" value="AlkB-like_sf"/>
</dbReference>
<evidence type="ECO:0000259" key="3">
    <source>
        <dbReference type="PROSITE" id="PS51471"/>
    </source>
</evidence>
<feature type="domain" description="Fe2OG dioxygenase" evidence="3">
    <location>
        <begin position="569"/>
        <end position="676"/>
    </location>
</feature>
<feature type="region of interest" description="Disordered" evidence="1">
    <location>
        <begin position="16"/>
        <end position="42"/>
    </location>
</feature>
<evidence type="ECO:0000256" key="1">
    <source>
        <dbReference type="SAM" id="MobiDB-lite"/>
    </source>
</evidence>
<keyword evidence="2" id="KW-1133">Transmembrane helix</keyword>
<dbReference type="InterPro" id="IPR032854">
    <property type="entry name" value="ALKBH3"/>
</dbReference>
<dbReference type="SUPFAM" id="SSF51197">
    <property type="entry name" value="Clavaminate synthase-like"/>
    <property type="match status" value="1"/>
</dbReference>
<dbReference type="InterPro" id="IPR005123">
    <property type="entry name" value="Oxoglu/Fe-dep_dioxygenase_dom"/>
</dbReference>
<dbReference type="PANTHER" id="PTHR31212">
    <property type="entry name" value="ALPHA-KETOGLUTARATE-DEPENDENT DIOXYGENASE ALKB HOMOLOG 3"/>
    <property type="match status" value="1"/>
</dbReference>
<keyword evidence="2" id="KW-0472">Membrane</keyword>
<keyword evidence="5" id="KW-1185">Reference proteome</keyword>
<dbReference type="EMBL" id="CAXAMN010021573">
    <property type="protein sequence ID" value="CAK9060931.1"/>
    <property type="molecule type" value="Genomic_DNA"/>
</dbReference>
<evidence type="ECO:0000313" key="4">
    <source>
        <dbReference type="EMBL" id="CAK9060931.1"/>
    </source>
</evidence>
<keyword evidence="2" id="KW-0812">Transmembrane</keyword>
<sequence>MMDSKIRETLEEMAAECSDGGDGRPGACPLGQTVDDRSEKDGAGTEAIVAGQACGSLMAVTATEKSSTVFVYDISHIDSPSLLFVKHLSPASETKNPGVAYADRSLGEIDPEAMIFLDDAHSPSGKAGVMFGGAWSGTMSFWEFECPSTSESSGASGASLVAFLALVISDGTLWFFTSSKSAKIPFPFPYQNFVEVMLWLFTLMTPMVINGIVFEQFSRSFGTFCVVMVYHAVKNTGDVLEDPYLPYDPNDLPLVSLQVSLNTRLLAFGVIPTEEPEEEGEHPQKVAEKADVIQALPADDLAVTAVQFEVLVTEISSSAAFVVSDALHGWLAESRLRALPKRSIAGLCSSCRKPLPQEAFTRGARRRLRSGAAAACEACNKEARRQGAFGLDSLGSSWLPAICTLVGGSLVSVYLRPSMPLSLAIGSMLAAFCLKSWLFGWLGLGREPSLETKALRLVGEGSTAWSRCVDDVGGPKAWVRSFAHLRRGAFTTEQLQRWWDAALNETHWRQPMLPNGRLLPRSAAWFVQPGCSCSYEYNGTAWPAVEVPKWLQEVEDAVWHLLSDEGLVRPNSCVANLYADGSQSVDWHADNEPLFQGLLEDCRIVSLSLGETRRFDLRRRRGRGNPYQHVDRLSIDLHNGDLITMEGCFQKHWYHRVPKAAGVTRPRINLTWRSITRHEATCPYSTAHLLQKMAHFACCRPGRNIPTDWRDFQEHSFEKFLRTMQGLSSGPNRRGCGRRLDFFESTPPLASLVAYETLAVTIPTSRAQSVPQRCAPPSAAGIPPFRMA</sequence>
<dbReference type="PANTHER" id="PTHR31212:SF4">
    <property type="entry name" value="ALPHA-KETOGLUTARATE-DEPENDENT DIOXYGENASE ALKB HOMOLOG 3"/>
    <property type="match status" value="1"/>
</dbReference>
<dbReference type="Proteomes" id="UP001642484">
    <property type="component" value="Unassembled WGS sequence"/>
</dbReference>
<gene>
    <name evidence="4" type="ORF">CCMP2556_LOCUS29969</name>
</gene>
<feature type="transmembrane region" description="Helical" evidence="2">
    <location>
        <begin position="394"/>
        <end position="415"/>
    </location>
</feature>
<evidence type="ECO:0000313" key="5">
    <source>
        <dbReference type="Proteomes" id="UP001642484"/>
    </source>
</evidence>
<feature type="transmembrane region" description="Helical" evidence="2">
    <location>
        <begin position="157"/>
        <end position="176"/>
    </location>
</feature>
<dbReference type="Pfam" id="PF13532">
    <property type="entry name" value="2OG-FeII_Oxy_2"/>
    <property type="match status" value="1"/>
</dbReference>
<feature type="transmembrane region" description="Helical" evidence="2">
    <location>
        <begin position="196"/>
        <end position="214"/>
    </location>
</feature>
<accession>A0ABP0NB49</accession>
<organism evidence="4 5">
    <name type="scientific">Durusdinium trenchii</name>
    <dbReference type="NCBI Taxonomy" id="1381693"/>
    <lineage>
        <taxon>Eukaryota</taxon>
        <taxon>Sar</taxon>
        <taxon>Alveolata</taxon>
        <taxon>Dinophyceae</taxon>
        <taxon>Suessiales</taxon>
        <taxon>Symbiodiniaceae</taxon>
        <taxon>Durusdinium</taxon>
    </lineage>
</organism>
<proteinExistence type="predicted"/>
<comment type="caution">
    <text evidence="4">The sequence shown here is derived from an EMBL/GenBank/DDBJ whole genome shotgun (WGS) entry which is preliminary data.</text>
</comment>
<evidence type="ECO:0000256" key="2">
    <source>
        <dbReference type="SAM" id="Phobius"/>
    </source>
</evidence>